<dbReference type="CDD" id="cd00090">
    <property type="entry name" value="HTH_ARSR"/>
    <property type="match status" value="1"/>
</dbReference>
<feature type="domain" description="HTH arsR-type" evidence="4">
    <location>
        <begin position="260"/>
        <end position="338"/>
    </location>
</feature>
<protein>
    <submittedName>
        <fullName evidence="5">Winged helix-turn-helix transcriptional regulator</fullName>
    </submittedName>
</protein>
<dbReference type="InterPro" id="IPR001845">
    <property type="entry name" value="HTH_ArsR_DNA-bd_dom"/>
</dbReference>
<keyword evidence="3" id="KW-0804">Transcription</keyword>
<dbReference type="InterPro" id="IPR036390">
    <property type="entry name" value="WH_DNA-bd_sf"/>
</dbReference>
<dbReference type="Gene3D" id="1.10.10.10">
    <property type="entry name" value="Winged helix-like DNA-binding domain superfamily/Winged helix DNA-binding domain"/>
    <property type="match status" value="1"/>
</dbReference>
<dbReference type="GO" id="GO:0003677">
    <property type="term" value="F:DNA binding"/>
    <property type="evidence" value="ECO:0007669"/>
    <property type="project" value="UniProtKB-KW"/>
</dbReference>
<dbReference type="SMART" id="SM00418">
    <property type="entry name" value="HTH_ARSR"/>
    <property type="match status" value="1"/>
</dbReference>
<accession>A0A4U0FDI0</accession>
<dbReference type="GO" id="GO:0003700">
    <property type="term" value="F:DNA-binding transcription factor activity"/>
    <property type="evidence" value="ECO:0007669"/>
    <property type="project" value="InterPro"/>
</dbReference>
<keyword evidence="2" id="KW-0238">DNA-binding</keyword>
<dbReference type="InterPro" id="IPR051081">
    <property type="entry name" value="HTH_MetalResp_TranReg"/>
</dbReference>
<sequence>MARIRYTRTDTPTLGVSVFCCIGDRIRLSRYNGSIRGRTDVGYVVDVKFEPPNELLSSLHAYICKKSYKKIDLTESWAEQTRGRLTASLAGLLDQTEADGDWKTTHLLVQLCPNKAAPEDFAAWLDGLTTGDLYDLIAEYGNQFPENMGHYRSKTLSIFSGWHQQYFQHTDPAILDALRREEHNRTKELPHEDQTESFIDETTNGLVFHPMPGLERIILIPSYHFQPINRVFHYGKMTVCYYSARIDLSGEDFLSAHDYRMIRSLGEKSRLKILRYLHQGPRSFIEIVRHLELSKGITHDHISKLRSAGLIRAHFAGETLTVYSLRPGALELMQKKLLEYIGQD</sequence>
<dbReference type="SUPFAM" id="SSF46785">
    <property type="entry name" value="Winged helix' DNA-binding domain"/>
    <property type="match status" value="1"/>
</dbReference>
<dbReference type="OrthoDB" id="2646147at2"/>
<evidence type="ECO:0000313" key="5">
    <source>
        <dbReference type="EMBL" id="TJY42314.1"/>
    </source>
</evidence>
<dbReference type="EMBL" id="SUPK01000004">
    <property type="protein sequence ID" value="TJY42314.1"/>
    <property type="molecule type" value="Genomic_DNA"/>
</dbReference>
<organism evidence="5 6">
    <name type="scientific">Cohnella pontilimi</name>
    <dbReference type="NCBI Taxonomy" id="2564100"/>
    <lineage>
        <taxon>Bacteria</taxon>
        <taxon>Bacillati</taxon>
        <taxon>Bacillota</taxon>
        <taxon>Bacilli</taxon>
        <taxon>Bacillales</taxon>
        <taxon>Paenibacillaceae</taxon>
        <taxon>Cohnella</taxon>
    </lineage>
</organism>
<dbReference type="InterPro" id="IPR011991">
    <property type="entry name" value="ArsR-like_HTH"/>
</dbReference>
<evidence type="ECO:0000256" key="3">
    <source>
        <dbReference type="ARBA" id="ARBA00023163"/>
    </source>
</evidence>
<reference evidence="5 6" key="1">
    <citation type="submission" date="2019-04" db="EMBL/GenBank/DDBJ databases">
        <title>Cohnella sp. nov., isolated from soil.</title>
        <authorList>
            <person name="Kim W."/>
        </authorList>
    </citation>
    <scope>NUCLEOTIDE SEQUENCE [LARGE SCALE GENOMIC DNA]</scope>
    <source>
        <strain evidence="5 6">CAU 1483</strain>
    </source>
</reference>
<dbReference type="AlphaFoldDB" id="A0A4U0FDI0"/>
<dbReference type="Pfam" id="PF01022">
    <property type="entry name" value="HTH_5"/>
    <property type="match status" value="1"/>
</dbReference>
<dbReference type="PANTHER" id="PTHR33154">
    <property type="entry name" value="TRANSCRIPTIONAL REGULATOR, ARSR FAMILY"/>
    <property type="match status" value="1"/>
</dbReference>
<evidence type="ECO:0000256" key="2">
    <source>
        <dbReference type="ARBA" id="ARBA00023125"/>
    </source>
</evidence>
<gene>
    <name evidence="5" type="ORF">E5161_09955</name>
</gene>
<proteinExistence type="predicted"/>
<dbReference type="Proteomes" id="UP000309673">
    <property type="component" value="Unassembled WGS sequence"/>
</dbReference>
<dbReference type="PANTHER" id="PTHR33154:SF33">
    <property type="entry name" value="TRANSCRIPTIONAL REPRESSOR SDPR"/>
    <property type="match status" value="1"/>
</dbReference>
<dbReference type="InterPro" id="IPR036388">
    <property type="entry name" value="WH-like_DNA-bd_sf"/>
</dbReference>
<evidence type="ECO:0000256" key="1">
    <source>
        <dbReference type="ARBA" id="ARBA00023015"/>
    </source>
</evidence>
<evidence type="ECO:0000259" key="4">
    <source>
        <dbReference type="SMART" id="SM00418"/>
    </source>
</evidence>
<name>A0A4U0FDI0_9BACL</name>
<evidence type="ECO:0000313" key="6">
    <source>
        <dbReference type="Proteomes" id="UP000309673"/>
    </source>
</evidence>
<keyword evidence="1" id="KW-0805">Transcription regulation</keyword>
<keyword evidence="6" id="KW-1185">Reference proteome</keyword>
<comment type="caution">
    <text evidence="5">The sequence shown here is derived from an EMBL/GenBank/DDBJ whole genome shotgun (WGS) entry which is preliminary data.</text>
</comment>